<dbReference type="AlphaFoldDB" id="U3PF44"/>
<feature type="non-terminal residue" evidence="2">
    <location>
        <position position="253"/>
    </location>
</feature>
<dbReference type="GO" id="GO:0000479">
    <property type="term" value="P:endonucleolytic cleavage of tricistronic rRNA transcript (SSU-rRNA, 5.8S rRNA, LSU-rRNA)"/>
    <property type="evidence" value="ECO:0007669"/>
    <property type="project" value="TreeGrafter"/>
</dbReference>
<accession>U3PF44</accession>
<dbReference type="GO" id="GO:0003924">
    <property type="term" value="F:GTPase activity"/>
    <property type="evidence" value="ECO:0007669"/>
    <property type="project" value="TreeGrafter"/>
</dbReference>
<feature type="non-terminal residue" evidence="2">
    <location>
        <position position="1"/>
    </location>
</feature>
<dbReference type="GO" id="GO:0005525">
    <property type="term" value="F:GTP binding"/>
    <property type="evidence" value="ECO:0007669"/>
    <property type="project" value="TreeGrafter"/>
</dbReference>
<dbReference type="InterPro" id="IPR007034">
    <property type="entry name" value="BMS1_TSR1_C"/>
</dbReference>
<feature type="domain" description="Ribosome biogenesis protein BMS1/TSR1 C-terminal" evidence="1">
    <location>
        <begin position="1"/>
        <end position="252"/>
    </location>
</feature>
<organism evidence="2">
    <name type="scientific">Caudomyces sp. UT-1-W16a</name>
    <dbReference type="NCBI Taxonomy" id="1306362"/>
    <lineage>
        <taxon>Eukaryota</taxon>
        <taxon>Fungi</taxon>
        <taxon>Fungi incertae sedis</taxon>
        <taxon>Zoopagomycota</taxon>
        <taxon>Kickxellomycotina</taxon>
        <taxon>Harpellomycetes</taxon>
        <taxon>Harpellales</taxon>
        <taxon>Legeriomycetaceae</taxon>
        <taxon>Caudomyces</taxon>
    </lineage>
</organism>
<dbReference type="PANTHER" id="PTHR12858:SF1">
    <property type="entry name" value="PRE-RRNA-PROCESSING PROTEIN TSR1 HOMOLOG"/>
    <property type="match status" value="1"/>
</dbReference>
<gene>
    <name evidence="2" type="primary">TSR1</name>
</gene>
<dbReference type="EMBL" id="KC297650">
    <property type="protein sequence ID" value="AGW45721.1"/>
    <property type="molecule type" value="Genomic_DNA"/>
</dbReference>
<dbReference type="SMART" id="SM01362">
    <property type="entry name" value="DUF663"/>
    <property type="match status" value="1"/>
</dbReference>
<sequence>IDYARIFQLENPKNTYRQNLKTMKTDADVLQGTFVKLTLANVPLSTAQQLTCVSHQSKFDSQQLLNGQLKTPVTVLFGMLQYEHKYTVMHFNVKRLPSTTDTPTETNNLVVRSKDVMHLHYGYRRLNNVRPIYSHFSNKNNSTNNVHRFERYLQPNGSTSIATIYAPIMFGNAPASLFSPNNNVAVAYGGVYSIDPNRIIAKRIVLTGVPYKINKRMATVRFMFHNPIDINYFKPIQLSTKYGRFGHIKESLG</sequence>
<evidence type="ECO:0000313" key="2">
    <source>
        <dbReference type="EMBL" id="AGW45721.1"/>
    </source>
</evidence>
<protein>
    <submittedName>
        <fullName evidence="2">Ribosome biogenesis protein TSR1</fullName>
    </submittedName>
</protein>
<proteinExistence type="predicted"/>
<name>U3PF44_9FUNG</name>
<evidence type="ECO:0000259" key="1">
    <source>
        <dbReference type="SMART" id="SM01362"/>
    </source>
</evidence>
<dbReference type="InterPro" id="IPR039761">
    <property type="entry name" value="Bms1/Tsr1"/>
</dbReference>
<dbReference type="Pfam" id="PF04950">
    <property type="entry name" value="RIBIOP_C"/>
    <property type="match status" value="1"/>
</dbReference>
<reference evidence="2" key="1">
    <citation type="journal article" date="2013" name="Persoonia">
        <title>Examining new phylogenetic markers to uncover the evolutionary history of early-diverging fungi: comparing MCM7, TSR1 and rRNA genes for single- and multi-gene analyses of the Kickxellomycotina.</title>
        <authorList>
            <person name="Tretter E.D."/>
            <person name="Johnson E.M."/>
            <person name="Wang Y."/>
            <person name="Kandel P."/>
            <person name="White M.M."/>
        </authorList>
    </citation>
    <scope>NUCLEOTIDE SEQUENCE</scope>
</reference>
<dbReference type="GO" id="GO:0000462">
    <property type="term" value="P:maturation of SSU-rRNA from tricistronic rRNA transcript (SSU-rRNA, 5.8S rRNA, LSU-rRNA)"/>
    <property type="evidence" value="ECO:0007669"/>
    <property type="project" value="TreeGrafter"/>
</dbReference>
<dbReference type="PANTHER" id="PTHR12858">
    <property type="entry name" value="RIBOSOME BIOGENESIS PROTEIN"/>
    <property type="match status" value="1"/>
</dbReference>
<dbReference type="GO" id="GO:0030688">
    <property type="term" value="C:preribosome, small subunit precursor"/>
    <property type="evidence" value="ECO:0007669"/>
    <property type="project" value="TreeGrafter"/>
</dbReference>
<dbReference type="GO" id="GO:0034511">
    <property type="term" value="F:U3 snoRNA binding"/>
    <property type="evidence" value="ECO:0007669"/>
    <property type="project" value="TreeGrafter"/>
</dbReference>